<dbReference type="Proteomes" id="UP000002035">
    <property type="component" value="Unassembled WGS sequence"/>
</dbReference>
<dbReference type="InterPro" id="IPR050613">
    <property type="entry name" value="Sec_Metabolite_Reg"/>
</dbReference>
<evidence type="ECO:0000313" key="4">
    <source>
        <dbReference type="EMBL" id="EEQ33609.1"/>
    </source>
</evidence>
<dbReference type="PANTHER" id="PTHR31001:SF85">
    <property type="entry name" value="ZN(II)2CYS6 TRANSCRIPTION FACTOR (EUROFUNG)"/>
    <property type="match status" value="1"/>
</dbReference>
<sequence>MSVQKPSARLYPSFLFLGSMASCPPAKFPSASEIFKLWPFFCENVDPLTKILHVPSTKVLLTQTLQPGASCPIPKKIEGFIFAICTCAVMSLGDNESQRLPGTRASLESFFAATATSLVESSFMQSLDIITLQTYVLFLVYIKSCRGSIRIDSSCSWMMVSIAIRIAQTIGIHQDGTIFSISPYETEIRRRLWWYIVSLDIRATEMAGSGKSVVPQSWNAPLPLNINDEDISLDMTTFSSEHTKVTEMSFPLLKYELSLFLQDPGNGKFSGGLEETRTGTSLLHARIARLEKCFEERFLWFCDPVIPLHVLLTVTARSTICKLQRIAEVSYADKDQPRILTNPETKFSYGLKMLEYDKLVHSTKSTQRFRWYIMNSFPWGAVIGLLKAITGQTTWDETKEAAWHHLEDMYQHHPEFCFRSTEICGVAGK</sequence>
<evidence type="ECO:0000313" key="5">
    <source>
        <dbReference type="Proteomes" id="UP000002035"/>
    </source>
</evidence>
<dbReference type="eggNOG" id="ENOG502QYWX">
    <property type="taxonomic scope" value="Eukaryota"/>
</dbReference>
<evidence type="ECO:0000256" key="2">
    <source>
        <dbReference type="ARBA" id="ARBA00023242"/>
    </source>
</evidence>
<organism evidence="4 5">
    <name type="scientific">Arthroderma otae (strain ATCC MYA-4605 / CBS 113480)</name>
    <name type="common">Microsporum canis</name>
    <dbReference type="NCBI Taxonomy" id="554155"/>
    <lineage>
        <taxon>Eukaryota</taxon>
        <taxon>Fungi</taxon>
        <taxon>Dikarya</taxon>
        <taxon>Ascomycota</taxon>
        <taxon>Pezizomycotina</taxon>
        <taxon>Eurotiomycetes</taxon>
        <taxon>Eurotiomycetidae</taxon>
        <taxon>Onygenales</taxon>
        <taxon>Arthrodermataceae</taxon>
        <taxon>Microsporum</taxon>
    </lineage>
</organism>
<proteinExistence type="predicted"/>
<dbReference type="RefSeq" id="XP_002844464.1">
    <property type="nucleotide sequence ID" value="XM_002844418.1"/>
</dbReference>
<feature type="domain" description="Xylanolytic transcriptional activator regulatory" evidence="3">
    <location>
        <begin position="156"/>
        <end position="229"/>
    </location>
</feature>
<gene>
    <name evidence="4" type="ORF">MCYG_06428</name>
</gene>
<dbReference type="STRING" id="554155.C5FUM5"/>
<keyword evidence="2" id="KW-0539">Nucleus</keyword>
<dbReference type="GeneID" id="9230905"/>
<dbReference type="AlphaFoldDB" id="C5FUM5"/>
<name>C5FUM5_ARTOC</name>
<dbReference type="PANTHER" id="PTHR31001">
    <property type="entry name" value="UNCHARACTERIZED TRANSCRIPTIONAL REGULATORY PROTEIN"/>
    <property type="match status" value="1"/>
</dbReference>
<keyword evidence="5" id="KW-1185">Reference proteome</keyword>
<accession>C5FUM5</accession>
<dbReference type="VEuPathDB" id="FungiDB:MCYG_06428"/>
<dbReference type="CDD" id="cd12148">
    <property type="entry name" value="fungal_TF_MHR"/>
    <property type="match status" value="1"/>
</dbReference>
<evidence type="ECO:0000256" key="1">
    <source>
        <dbReference type="ARBA" id="ARBA00004123"/>
    </source>
</evidence>
<dbReference type="GO" id="GO:0006351">
    <property type="term" value="P:DNA-templated transcription"/>
    <property type="evidence" value="ECO:0007669"/>
    <property type="project" value="InterPro"/>
</dbReference>
<dbReference type="InterPro" id="IPR007219">
    <property type="entry name" value="XnlR_reg_dom"/>
</dbReference>
<comment type="subcellular location">
    <subcellularLocation>
        <location evidence="1">Nucleus</location>
    </subcellularLocation>
</comment>
<dbReference type="GO" id="GO:0005634">
    <property type="term" value="C:nucleus"/>
    <property type="evidence" value="ECO:0007669"/>
    <property type="project" value="UniProtKB-SubCell"/>
</dbReference>
<dbReference type="GO" id="GO:0008270">
    <property type="term" value="F:zinc ion binding"/>
    <property type="evidence" value="ECO:0007669"/>
    <property type="project" value="InterPro"/>
</dbReference>
<dbReference type="OMA" id="ARSTICK"/>
<dbReference type="SMART" id="SM00906">
    <property type="entry name" value="Fungal_trans"/>
    <property type="match status" value="1"/>
</dbReference>
<dbReference type="Pfam" id="PF04082">
    <property type="entry name" value="Fungal_trans"/>
    <property type="match status" value="1"/>
</dbReference>
<dbReference type="PROSITE" id="PS51257">
    <property type="entry name" value="PROKAR_LIPOPROTEIN"/>
    <property type="match status" value="1"/>
</dbReference>
<reference evidence="5" key="1">
    <citation type="journal article" date="2012" name="MBio">
        <title>Comparative genome analysis of Trichophyton rubrum and related dermatophytes reveals candidate genes involved in infection.</title>
        <authorList>
            <person name="Martinez D.A."/>
            <person name="Oliver B.G."/>
            <person name="Graeser Y."/>
            <person name="Goldberg J.M."/>
            <person name="Li W."/>
            <person name="Martinez-Rossi N.M."/>
            <person name="Monod M."/>
            <person name="Shelest E."/>
            <person name="Barton R.C."/>
            <person name="Birch E."/>
            <person name="Brakhage A.A."/>
            <person name="Chen Z."/>
            <person name="Gurr S.J."/>
            <person name="Heiman D."/>
            <person name="Heitman J."/>
            <person name="Kosti I."/>
            <person name="Rossi A."/>
            <person name="Saif S."/>
            <person name="Samalova M."/>
            <person name="Saunders C.W."/>
            <person name="Shea T."/>
            <person name="Summerbell R.C."/>
            <person name="Xu J."/>
            <person name="Young S."/>
            <person name="Zeng Q."/>
            <person name="Birren B.W."/>
            <person name="Cuomo C.A."/>
            <person name="White T.C."/>
        </authorList>
    </citation>
    <scope>NUCLEOTIDE SEQUENCE [LARGE SCALE GENOMIC DNA]</scope>
    <source>
        <strain evidence="5">ATCC MYA-4605 / CBS 113480</strain>
    </source>
</reference>
<dbReference type="HOGENOM" id="CLU_639305_0_0_1"/>
<protein>
    <submittedName>
        <fullName evidence="4">C6 transcription factor domain-containing protein</fullName>
    </submittedName>
</protein>
<dbReference type="EMBL" id="DS995706">
    <property type="protein sequence ID" value="EEQ33609.1"/>
    <property type="molecule type" value="Genomic_DNA"/>
</dbReference>
<dbReference type="OrthoDB" id="435881at2759"/>
<dbReference type="GO" id="GO:0003677">
    <property type="term" value="F:DNA binding"/>
    <property type="evidence" value="ECO:0007669"/>
    <property type="project" value="InterPro"/>
</dbReference>
<evidence type="ECO:0000259" key="3">
    <source>
        <dbReference type="SMART" id="SM00906"/>
    </source>
</evidence>